<feature type="modified residue" description="N6-(pyridoxal phosphate)lysine" evidence="2">
    <location>
        <position position="36"/>
    </location>
</feature>
<reference evidence="6" key="1">
    <citation type="journal article" date="2019" name="Int. J. Syst. Evol. Microbiol.">
        <title>The Global Catalogue of Microorganisms (GCM) 10K type strain sequencing project: providing services to taxonomists for standard genome sequencing and annotation.</title>
        <authorList>
            <consortium name="The Broad Institute Genomics Platform"/>
            <consortium name="The Broad Institute Genome Sequencing Center for Infectious Disease"/>
            <person name="Wu L."/>
            <person name="Ma J."/>
        </authorList>
    </citation>
    <scope>NUCLEOTIDE SEQUENCE [LARGE SCALE GENOMIC DNA]</scope>
    <source>
        <strain evidence="6">KCTC 23707</strain>
    </source>
</reference>
<evidence type="ECO:0000313" key="5">
    <source>
        <dbReference type="EMBL" id="MFD2259578.1"/>
    </source>
</evidence>
<evidence type="ECO:0000313" key="6">
    <source>
        <dbReference type="Proteomes" id="UP001597373"/>
    </source>
</evidence>
<evidence type="ECO:0000259" key="4">
    <source>
        <dbReference type="Pfam" id="PF01168"/>
    </source>
</evidence>
<proteinExistence type="inferred from homology"/>
<keyword evidence="6" id="KW-1185">Reference proteome</keyword>
<evidence type="ECO:0000256" key="2">
    <source>
        <dbReference type="HAMAP-Rule" id="MF_02087"/>
    </source>
</evidence>
<dbReference type="InterPro" id="IPR029066">
    <property type="entry name" value="PLP-binding_barrel"/>
</dbReference>
<comment type="caution">
    <text evidence="5">The sequence shown here is derived from an EMBL/GenBank/DDBJ whole genome shotgun (WGS) entry which is preliminary data.</text>
</comment>
<gene>
    <name evidence="5" type="ORF">ACFSMZ_07340</name>
</gene>
<dbReference type="InterPro" id="IPR001608">
    <property type="entry name" value="Ala_racemase_N"/>
</dbReference>
<dbReference type="PANTHER" id="PTHR10146:SF14">
    <property type="entry name" value="PYRIDOXAL PHOSPHATE HOMEOSTASIS PROTEIN"/>
    <property type="match status" value="1"/>
</dbReference>
<protein>
    <recommendedName>
        <fullName evidence="2">Pyridoxal phosphate homeostasis protein</fullName>
        <shortName evidence="2">PLP homeostasis protein</shortName>
    </recommendedName>
</protein>
<comment type="function">
    <text evidence="2">Pyridoxal 5'-phosphate (PLP)-binding protein, which is involved in PLP homeostasis.</text>
</comment>
<keyword evidence="1 2" id="KW-0663">Pyridoxal phosphate</keyword>
<dbReference type="PANTHER" id="PTHR10146">
    <property type="entry name" value="PROLINE SYNTHETASE CO-TRANSCRIBED BACTERIAL HOMOLOG PROTEIN"/>
    <property type="match status" value="1"/>
</dbReference>
<evidence type="ECO:0000256" key="3">
    <source>
        <dbReference type="RuleBase" id="RU004514"/>
    </source>
</evidence>
<feature type="domain" description="Alanine racemase N-terminal" evidence="4">
    <location>
        <begin position="7"/>
        <end position="219"/>
    </location>
</feature>
<evidence type="ECO:0000256" key="1">
    <source>
        <dbReference type="ARBA" id="ARBA00022898"/>
    </source>
</evidence>
<dbReference type="HAMAP" id="MF_02087">
    <property type="entry name" value="PLP_homeostasis"/>
    <property type="match status" value="1"/>
</dbReference>
<name>A0ABW5DGC5_9HYPH</name>
<accession>A0ABW5DGC5</accession>
<dbReference type="InterPro" id="IPR011078">
    <property type="entry name" value="PyrdxlP_homeostasis"/>
</dbReference>
<dbReference type="Proteomes" id="UP001597373">
    <property type="component" value="Unassembled WGS sequence"/>
</dbReference>
<dbReference type="NCBIfam" id="TIGR00044">
    <property type="entry name" value="YggS family pyridoxal phosphate-dependent enzyme"/>
    <property type="match status" value="1"/>
</dbReference>
<dbReference type="Gene3D" id="3.20.20.10">
    <property type="entry name" value="Alanine racemase"/>
    <property type="match status" value="1"/>
</dbReference>
<dbReference type="RefSeq" id="WP_345099009.1">
    <property type="nucleotide sequence ID" value="NZ_BAABGS010000020.1"/>
</dbReference>
<dbReference type="Pfam" id="PF01168">
    <property type="entry name" value="Ala_racemase_N"/>
    <property type="match status" value="1"/>
</dbReference>
<dbReference type="SUPFAM" id="SSF51419">
    <property type="entry name" value="PLP-binding barrel"/>
    <property type="match status" value="1"/>
</dbReference>
<dbReference type="EMBL" id="JBHUIR010000021">
    <property type="protein sequence ID" value="MFD2259578.1"/>
    <property type="molecule type" value="Genomic_DNA"/>
</dbReference>
<organism evidence="5 6">
    <name type="scientific">Chelativorans composti</name>
    <dbReference type="NCBI Taxonomy" id="768533"/>
    <lineage>
        <taxon>Bacteria</taxon>
        <taxon>Pseudomonadati</taxon>
        <taxon>Pseudomonadota</taxon>
        <taxon>Alphaproteobacteria</taxon>
        <taxon>Hyphomicrobiales</taxon>
        <taxon>Phyllobacteriaceae</taxon>
        <taxon>Chelativorans</taxon>
    </lineage>
</organism>
<dbReference type="PIRSF" id="PIRSF004848">
    <property type="entry name" value="YBL036c_PLPDEIII"/>
    <property type="match status" value="1"/>
</dbReference>
<comment type="similarity">
    <text evidence="2 3">Belongs to the pyridoxal phosphate-binding protein YggS/PROSC family.</text>
</comment>
<sequence length="225" mass="24454">MTNVTENLQKVKHQIAKAAAEAGRSAEDVTLVAVSKTFGGDEIRPALIAGQRVFGENRVQEAQAKWPQLREEFPDIELHLIGPLQSNKAKEAVALFDVIQTVDREKIAAALAAEMQKQGKRPRLYVQVNTGLEPQKAGIDPREAVAFVKRCREVHGLEIEGLMCIPPVDENPGPHFALLQKLAKEAGVEKLSMGMSGDFETAIAFGATSVRVGSAIFGNRAYQQA</sequence>
<dbReference type="CDD" id="cd00635">
    <property type="entry name" value="PLPDE_III_YBL036c_like"/>
    <property type="match status" value="1"/>
</dbReference>